<comment type="subcellular location">
    <subcellularLocation>
        <location evidence="13">Cytoplasm</location>
    </subcellularLocation>
</comment>
<evidence type="ECO:0000313" key="17">
    <source>
        <dbReference type="EMBL" id="ALU12072.1"/>
    </source>
</evidence>
<reference evidence="17 18" key="1">
    <citation type="submission" date="2013-11" db="EMBL/GenBank/DDBJ databases">
        <title>Comparative genomics of Ignicoccus.</title>
        <authorList>
            <person name="Podar M."/>
        </authorList>
    </citation>
    <scope>NUCLEOTIDE SEQUENCE [LARGE SCALE GENOMIC DNA]</scope>
    <source>
        <strain evidence="17 18">DSM 13165</strain>
    </source>
</reference>
<sequence>MSVELEFVMIKPDGVKRGLIGEIISRIERKGLKIKALKMIKMSKEMAEELYAEHKGKPFFNDLVEYVTSGPVVVMIVEGPKAVQVVRKMIGATDGAEAEPGSIRGDFALSKARNIVHATDSPEKVEKEASIFFKLDELVDYDYLHAIY</sequence>
<keyword evidence="5 13" id="KW-0597">Phosphoprotein</keyword>
<dbReference type="KEGG" id="iis:EYM_07780"/>
<dbReference type="GO" id="GO:0005737">
    <property type="term" value="C:cytoplasm"/>
    <property type="evidence" value="ECO:0007669"/>
    <property type="project" value="UniProtKB-SubCell"/>
</dbReference>
<accession>A0A0U3F7R4</accession>
<evidence type="ECO:0000313" key="18">
    <source>
        <dbReference type="Proteomes" id="UP000060778"/>
    </source>
</evidence>
<comment type="catalytic activity">
    <reaction evidence="13">
        <text>a 2'-deoxyribonucleoside 5'-diphosphate + ATP = a 2'-deoxyribonucleoside 5'-triphosphate + ADP</text>
        <dbReference type="Rhea" id="RHEA:44640"/>
        <dbReference type="ChEBI" id="CHEBI:30616"/>
        <dbReference type="ChEBI" id="CHEBI:61560"/>
        <dbReference type="ChEBI" id="CHEBI:73316"/>
        <dbReference type="ChEBI" id="CHEBI:456216"/>
        <dbReference type="EC" id="2.7.4.6"/>
    </reaction>
</comment>
<dbReference type="PROSITE" id="PS51374">
    <property type="entry name" value="NDPK_LIKE"/>
    <property type="match status" value="1"/>
</dbReference>
<dbReference type="InterPro" id="IPR001564">
    <property type="entry name" value="Nucleoside_diP_kinase"/>
</dbReference>
<keyword evidence="11 13" id="KW-0460">Magnesium</keyword>
<evidence type="ECO:0000256" key="6">
    <source>
        <dbReference type="ARBA" id="ARBA00022679"/>
    </source>
</evidence>
<dbReference type="GO" id="GO:0004550">
    <property type="term" value="F:nucleoside diphosphate kinase activity"/>
    <property type="evidence" value="ECO:0007669"/>
    <property type="project" value="UniProtKB-UniRule"/>
</dbReference>
<feature type="binding site" evidence="13 14">
    <location>
        <position position="87"/>
    </location>
    <ligand>
        <name>ATP</name>
        <dbReference type="ChEBI" id="CHEBI:30616"/>
    </ligand>
</feature>
<keyword evidence="8 13" id="KW-0547">Nucleotide-binding</keyword>
<proteinExistence type="inferred from homology"/>
<dbReference type="AlphaFoldDB" id="A0A0U3F7R4"/>
<keyword evidence="18" id="KW-1185">Reference proteome</keyword>
<evidence type="ECO:0000259" key="16">
    <source>
        <dbReference type="SMART" id="SM00562"/>
    </source>
</evidence>
<feature type="binding site" evidence="13 14">
    <location>
        <position position="11"/>
    </location>
    <ligand>
        <name>ATP</name>
        <dbReference type="ChEBI" id="CHEBI:30616"/>
    </ligand>
</feature>
<dbReference type="Gene3D" id="3.30.70.141">
    <property type="entry name" value="Nucleoside diphosphate kinase-like domain"/>
    <property type="match status" value="1"/>
</dbReference>
<evidence type="ECO:0000256" key="5">
    <source>
        <dbReference type="ARBA" id="ARBA00022553"/>
    </source>
</evidence>
<dbReference type="Proteomes" id="UP000060778">
    <property type="component" value="Chromosome"/>
</dbReference>
<feature type="binding site" evidence="13 14">
    <location>
        <position position="104"/>
    </location>
    <ligand>
        <name>ATP</name>
        <dbReference type="ChEBI" id="CHEBI:30616"/>
    </ligand>
</feature>
<dbReference type="GO" id="GO:0006183">
    <property type="term" value="P:GTP biosynthetic process"/>
    <property type="evidence" value="ECO:0007669"/>
    <property type="project" value="UniProtKB-UniRule"/>
</dbReference>
<evidence type="ECO:0000256" key="1">
    <source>
        <dbReference type="ARBA" id="ARBA00001946"/>
    </source>
</evidence>
<feature type="domain" description="Nucleoside diphosphate kinase-like" evidence="16">
    <location>
        <begin position="3"/>
        <end position="140"/>
    </location>
</feature>
<keyword evidence="6 13" id="KW-0808">Transferase</keyword>
<dbReference type="PANTHER" id="PTHR11349">
    <property type="entry name" value="NUCLEOSIDE DIPHOSPHATE KINASE"/>
    <property type="match status" value="1"/>
</dbReference>
<evidence type="ECO:0000256" key="3">
    <source>
        <dbReference type="ARBA" id="ARBA00012966"/>
    </source>
</evidence>
<evidence type="ECO:0000256" key="8">
    <source>
        <dbReference type="ARBA" id="ARBA00022741"/>
    </source>
</evidence>
<dbReference type="NCBIfam" id="NF001908">
    <property type="entry name" value="PRK00668.1"/>
    <property type="match status" value="1"/>
</dbReference>
<dbReference type="Pfam" id="PF00334">
    <property type="entry name" value="NDK"/>
    <property type="match status" value="1"/>
</dbReference>
<dbReference type="InterPro" id="IPR034907">
    <property type="entry name" value="NDK-like_dom"/>
</dbReference>
<evidence type="ECO:0000256" key="10">
    <source>
        <dbReference type="ARBA" id="ARBA00022840"/>
    </source>
</evidence>
<evidence type="ECO:0000256" key="12">
    <source>
        <dbReference type="ARBA" id="ARBA00023080"/>
    </source>
</evidence>
<feature type="active site" description="Pros-phosphohistidine intermediate" evidence="13 14">
    <location>
        <position position="117"/>
    </location>
</feature>
<dbReference type="FunFam" id="3.30.70.141:FF:000003">
    <property type="entry name" value="Nucleoside diphosphate kinase"/>
    <property type="match status" value="1"/>
</dbReference>
<keyword evidence="9 13" id="KW-0418">Kinase</keyword>
<keyword evidence="12 13" id="KW-0546">Nucleotide metabolism</keyword>
<dbReference type="STRING" id="940295.EYM_07780"/>
<comment type="function">
    <text evidence="13">Major role in the synthesis of nucleoside triphosphates other than ATP. The ATP gamma phosphate is transferred to the NDP beta phosphate via a ping-pong mechanism, using a phosphorylated active-site intermediate.</text>
</comment>
<dbReference type="HAMAP" id="MF_00451">
    <property type="entry name" value="NDP_kinase"/>
    <property type="match status" value="1"/>
</dbReference>
<dbReference type="PATRIC" id="fig|940295.4.peg.1516"/>
<dbReference type="SMART" id="SM00562">
    <property type="entry name" value="NDK"/>
    <property type="match status" value="1"/>
</dbReference>
<dbReference type="PRINTS" id="PR01243">
    <property type="entry name" value="NUCDPKINASE"/>
</dbReference>
<evidence type="ECO:0000256" key="4">
    <source>
        <dbReference type="ARBA" id="ARBA00017632"/>
    </source>
</evidence>
<evidence type="ECO:0000256" key="9">
    <source>
        <dbReference type="ARBA" id="ARBA00022777"/>
    </source>
</evidence>
<comment type="similarity">
    <text evidence="2 13 14 15">Belongs to the NDK family.</text>
</comment>
<gene>
    <name evidence="13" type="primary">ndk</name>
    <name evidence="17" type="ORF">EYM_07780</name>
</gene>
<comment type="cofactor">
    <cofactor evidence="1 13">
        <name>Mg(2+)</name>
        <dbReference type="ChEBI" id="CHEBI:18420"/>
    </cofactor>
</comment>
<dbReference type="GO" id="GO:0006241">
    <property type="term" value="P:CTP biosynthetic process"/>
    <property type="evidence" value="ECO:0007669"/>
    <property type="project" value="UniProtKB-UniRule"/>
</dbReference>
<dbReference type="GO" id="GO:0005524">
    <property type="term" value="F:ATP binding"/>
    <property type="evidence" value="ECO:0007669"/>
    <property type="project" value="UniProtKB-UniRule"/>
</dbReference>
<comment type="catalytic activity">
    <reaction evidence="13">
        <text>a ribonucleoside 5'-diphosphate + ATP = a ribonucleoside 5'-triphosphate + ADP</text>
        <dbReference type="Rhea" id="RHEA:18113"/>
        <dbReference type="ChEBI" id="CHEBI:30616"/>
        <dbReference type="ChEBI" id="CHEBI:57930"/>
        <dbReference type="ChEBI" id="CHEBI:61557"/>
        <dbReference type="ChEBI" id="CHEBI:456216"/>
        <dbReference type="EC" id="2.7.4.6"/>
    </reaction>
</comment>
<evidence type="ECO:0000256" key="15">
    <source>
        <dbReference type="RuleBase" id="RU004011"/>
    </source>
</evidence>
<feature type="binding site" evidence="13 14">
    <location>
        <position position="93"/>
    </location>
    <ligand>
        <name>ATP</name>
        <dbReference type="ChEBI" id="CHEBI:30616"/>
    </ligand>
</feature>
<evidence type="ECO:0000256" key="7">
    <source>
        <dbReference type="ARBA" id="ARBA00022723"/>
    </source>
</evidence>
<dbReference type="GO" id="GO:0046872">
    <property type="term" value="F:metal ion binding"/>
    <property type="evidence" value="ECO:0007669"/>
    <property type="project" value="UniProtKB-KW"/>
</dbReference>
<protein>
    <recommendedName>
        <fullName evidence="4 13">Nucleoside diphosphate kinase</fullName>
        <shortName evidence="13">NDK</shortName>
        <shortName evidence="13">NDP kinase</shortName>
        <ecNumber evidence="3 13">2.7.4.6</ecNumber>
    </recommendedName>
    <alternativeName>
        <fullName evidence="13">Nucleoside-2-P kinase</fullName>
    </alternativeName>
</protein>
<keyword evidence="7 13" id="KW-0479">Metal-binding</keyword>
<evidence type="ECO:0000256" key="14">
    <source>
        <dbReference type="PROSITE-ProRule" id="PRU00706"/>
    </source>
</evidence>
<dbReference type="GeneID" id="30680928"/>
<dbReference type="CDD" id="cd04413">
    <property type="entry name" value="NDPk_I"/>
    <property type="match status" value="1"/>
</dbReference>
<dbReference type="OrthoDB" id="6874at2157"/>
<dbReference type="SUPFAM" id="SSF54919">
    <property type="entry name" value="Nucleoside diphosphate kinase, NDK"/>
    <property type="match status" value="1"/>
</dbReference>
<dbReference type="InterPro" id="IPR036850">
    <property type="entry name" value="NDK-like_dom_sf"/>
</dbReference>
<evidence type="ECO:0000256" key="11">
    <source>
        <dbReference type="ARBA" id="ARBA00022842"/>
    </source>
</evidence>
<organism evidence="17 18">
    <name type="scientific">Ignicoccus islandicus DSM 13165</name>
    <dbReference type="NCBI Taxonomy" id="940295"/>
    <lineage>
        <taxon>Archaea</taxon>
        <taxon>Thermoproteota</taxon>
        <taxon>Thermoprotei</taxon>
        <taxon>Desulfurococcales</taxon>
        <taxon>Desulfurococcaceae</taxon>
        <taxon>Ignicoccus</taxon>
    </lineage>
</organism>
<dbReference type="EMBL" id="CP006867">
    <property type="protein sequence ID" value="ALU12072.1"/>
    <property type="molecule type" value="Genomic_DNA"/>
</dbReference>
<feature type="binding site" evidence="13 14">
    <location>
        <position position="59"/>
    </location>
    <ligand>
        <name>ATP</name>
        <dbReference type="ChEBI" id="CHEBI:30616"/>
    </ligand>
</feature>
<name>A0A0U3F7R4_9CREN</name>
<evidence type="ECO:0000256" key="2">
    <source>
        <dbReference type="ARBA" id="ARBA00008142"/>
    </source>
</evidence>
<keyword evidence="13" id="KW-0963">Cytoplasm</keyword>
<keyword evidence="10 13" id="KW-0067">ATP-binding</keyword>
<dbReference type="EC" id="2.7.4.6" evidence="3 13"/>
<dbReference type="GO" id="GO:0006228">
    <property type="term" value="P:UTP biosynthetic process"/>
    <property type="evidence" value="ECO:0007669"/>
    <property type="project" value="UniProtKB-UniRule"/>
</dbReference>
<dbReference type="RefSeq" id="WP_075050508.1">
    <property type="nucleotide sequence ID" value="NZ_CP006867.1"/>
</dbReference>
<evidence type="ECO:0000256" key="13">
    <source>
        <dbReference type="HAMAP-Rule" id="MF_00451"/>
    </source>
</evidence>
<feature type="binding site" evidence="13 14">
    <location>
        <position position="114"/>
    </location>
    <ligand>
        <name>ATP</name>
        <dbReference type="ChEBI" id="CHEBI:30616"/>
    </ligand>
</feature>